<dbReference type="PANTHER" id="PTHR20854">
    <property type="entry name" value="INOSITOL MONOPHOSPHATASE"/>
    <property type="match status" value="1"/>
</dbReference>
<dbReference type="Proteomes" id="UP000253570">
    <property type="component" value="Unassembled WGS sequence"/>
</dbReference>
<feature type="binding site" evidence="5">
    <location>
        <position position="89"/>
    </location>
    <ligand>
        <name>Mg(2+)</name>
        <dbReference type="ChEBI" id="CHEBI:18420"/>
        <label>1</label>
        <note>catalytic</note>
    </ligand>
</feature>
<dbReference type="PRINTS" id="PR00377">
    <property type="entry name" value="IMPHPHTASES"/>
</dbReference>
<evidence type="ECO:0000256" key="5">
    <source>
        <dbReference type="PIRSR" id="PIRSR600760-2"/>
    </source>
</evidence>
<gene>
    <name evidence="6" type="ORF">DBW71_06245</name>
</gene>
<reference evidence="6 7" key="1">
    <citation type="journal article" date="2018" name="Microbiome">
        <title>Fine metagenomic profile of the Mediterranean stratified and mixed water columns revealed by assembly and recruitment.</title>
        <authorList>
            <person name="Haro-Moreno J.M."/>
            <person name="Lopez-Perez M."/>
            <person name="De La Torre J.R."/>
            <person name="Picazo A."/>
            <person name="Camacho A."/>
            <person name="Rodriguez-Valera F."/>
        </authorList>
    </citation>
    <scope>NUCLEOTIDE SEQUENCE [LARGE SCALE GENOMIC DNA]</scope>
    <source>
        <strain evidence="6">MED-G57</strain>
    </source>
</reference>
<dbReference type="InterPro" id="IPR020583">
    <property type="entry name" value="Inositol_monoP_metal-BS"/>
</dbReference>
<dbReference type="EMBL" id="QOQD01000021">
    <property type="protein sequence ID" value="RCL71810.1"/>
    <property type="molecule type" value="Genomic_DNA"/>
</dbReference>
<feature type="binding site" evidence="5">
    <location>
        <position position="90"/>
    </location>
    <ligand>
        <name>Mg(2+)</name>
        <dbReference type="ChEBI" id="CHEBI:18420"/>
        <label>2</label>
    </ligand>
</feature>
<dbReference type="GO" id="GO:0007165">
    <property type="term" value="P:signal transduction"/>
    <property type="evidence" value="ECO:0007669"/>
    <property type="project" value="TreeGrafter"/>
</dbReference>
<evidence type="ECO:0000256" key="1">
    <source>
        <dbReference type="ARBA" id="ARBA00009759"/>
    </source>
</evidence>
<feature type="binding site" evidence="5">
    <location>
        <position position="87"/>
    </location>
    <ligand>
        <name>Mg(2+)</name>
        <dbReference type="ChEBI" id="CHEBI:18420"/>
        <label>1</label>
        <note>catalytic</note>
    </ligand>
</feature>
<comment type="similarity">
    <text evidence="1">Belongs to the inositol monophosphatase superfamily.</text>
</comment>
<keyword evidence="4 5" id="KW-0460">Magnesium</keyword>
<sequence>MNENEIFNFLSQLGDESANITMAHFRSNLKAYNKNNETIKLDPVTEADRKTELMIRNLIEKEYPDHSIVGEEFEDIDRDPKYKWYIDPIDGTKSFISGIPLWGTLIGLQIDGVPKFGLIDNPVTKERCIGSNRVSYRISSNIKKQIKTSNIKDINNIRFGYTSDEMFNTAKTKKTLDAINKKVALTRTGGDCYFYGLLASGYLDLILENELKPFDIIPIVPIIKGSGGIITNWEGHEKYDDGNIVASSNHHIHNKILDLIDKL</sequence>
<comment type="cofactor">
    <cofactor evidence="5">
        <name>Mg(2+)</name>
        <dbReference type="ChEBI" id="CHEBI:18420"/>
    </cofactor>
</comment>
<name>A0A368DIZ2_9PROT</name>
<dbReference type="PROSITE" id="PS00629">
    <property type="entry name" value="IMP_1"/>
    <property type="match status" value="1"/>
</dbReference>
<evidence type="ECO:0000256" key="4">
    <source>
        <dbReference type="ARBA" id="ARBA00022842"/>
    </source>
</evidence>
<dbReference type="Gene3D" id="3.40.190.80">
    <property type="match status" value="1"/>
</dbReference>
<evidence type="ECO:0000313" key="7">
    <source>
        <dbReference type="Proteomes" id="UP000253570"/>
    </source>
</evidence>
<comment type="caution">
    <text evidence="6">The sequence shown here is derived from an EMBL/GenBank/DDBJ whole genome shotgun (WGS) entry which is preliminary data.</text>
</comment>
<dbReference type="GO" id="GO:0046872">
    <property type="term" value="F:metal ion binding"/>
    <property type="evidence" value="ECO:0007669"/>
    <property type="project" value="UniProtKB-KW"/>
</dbReference>
<feature type="binding site" evidence="5">
    <location>
        <position position="71"/>
    </location>
    <ligand>
        <name>Mg(2+)</name>
        <dbReference type="ChEBI" id="CHEBI:18420"/>
        <label>1</label>
        <note>catalytic</note>
    </ligand>
</feature>
<dbReference type="Pfam" id="PF00459">
    <property type="entry name" value="Inositol_P"/>
    <property type="match status" value="1"/>
</dbReference>
<keyword evidence="2 5" id="KW-0479">Metal-binding</keyword>
<proteinExistence type="inferred from homology"/>
<protein>
    <submittedName>
        <fullName evidence="6">Histidinol-phosphatase</fullName>
    </submittedName>
</protein>
<dbReference type="GO" id="GO:0006020">
    <property type="term" value="P:inositol metabolic process"/>
    <property type="evidence" value="ECO:0007669"/>
    <property type="project" value="TreeGrafter"/>
</dbReference>
<dbReference type="PANTHER" id="PTHR20854:SF4">
    <property type="entry name" value="INOSITOL-1-MONOPHOSPHATASE-RELATED"/>
    <property type="match status" value="1"/>
</dbReference>
<evidence type="ECO:0000313" key="6">
    <source>
        <dbReference type="EMBL" id="RCL71810.1"/>
    </source>
</evidence>
<dbReference type="InterPro" id="IPR000760">
    <property type="entry name" value="Inositol_monophosphatase-like"/>
</dbReference>
<feature type="binding site" evidence="5">
    <location>
        <position position="215"/>
    </location>
    <ligand>
        <name>Mg(2+)</name>
        <dbReference type="ChEBI" id="CHEBI:18420"/>
        <label>1</label>
        <note>catalytic</note>
    </ligand>
</feature>
<dbReference type="AlphaFoldDB" id="A0A368DIZ2"/>
<evidence type="ECO:0000256" key="3">
    <source>
        <dbReference type="ARBA" id="ARBA00022801"/>
    </source>
</evidence>
<dbReference type="Gene3D" id="3.30.540.10">
    <property type="entry name" value="Fructose-1,6-Bisphosphatase, subunit A, domain 1"/>
    <property type="match status" value="1"/>
</dbReference>
<accession>A0A368DIZ2</accession>
<evidence type="ECO:0000256" key="2">
    <source>
        <dbReference type="ARBA" id="ARBA00022723"/>
    </source>
</evidence>
<dbReference type="SUPFAM" id="SSF56655">
    <property type="entry name" value="Carbohydrate phosphatase"/>
    <property type="match status" value="1"/>
</dbReference>
<dbReference type="GO" id="GO:0008934">
    <property type="term" value="F:inositol monophosphate 1-phosphatase activity"/>
    <property type="evidence" value="ECO:0007669"/>
    <property type="project" value="TreeGrafter"/>
</dbReference>
<organism evidence="6 7">
    <name type="scientific">PS1 clade bacterium</name>
    <dbReference type="NCBI Taxonomy" id="2175152"/>
    <lineage>
        <taxon>Bacteria</taxon>
        <taxon>Pseudomonadati</taxon>
        <taxon>Pseudomonadota</taxon>
        <taxon>Alphaproteobacteria</taxon>
        <taxon>PS1 clade</taxon>
    </lineage>
</organism>
<keyword evidence="3" id="KW-0378">Hydrolase</keyword>